<keyword evidence="2" id="KW-0805">Transcription regulation</keyword>
<keyword evidence="9" id="KW-1185">Reference proteome</keyword>
<evidence type="ECO:0000313" key="9">
    <source>
        <dbReference type="Proteomes" id="UP000030645"/>
    </source>
</evidence>
<dbReference type="OrthoDB" id="1165241at2759"/>
<evidence type="ECO:0000256" key="4">
    <source>
        <dbReference type="ARBA" id="ARBA00023163"/>
    </source>
</evidence>
<accession>W9RUN8</accession>
<proteinExistence type="predicted"/>
<protein>
    <recommendedName>
        <fullName evidence="10">B3 domain-containing protein</fullName>
    </recommendedName>
</protein>
<evidence type="ECO:0008006" key="10">
    <source>
        <dbReference type="Google" id="ProtNLM"/>
    </source>
</evidence>
<feature type="compositionally biased region" description="Basic and acidic residues" evidence="6">
    <location>
        <begin position="123"/>
        <end position="133"/>
    </location>
</feature>
<reference evidence="8" key="2">
    <citation type="submission" date="2013-06" db="EMBL/GenBank/DDBJ databases">
        <title>Draft Genome Sequence of a Mulberry Tree, Morus notabilis C.K. Schn.</title>
        <authorList>
            <person name="He N."/>
            <person name="Zhao S."/>
        </authorList>
    </citation>
    <scope>NUCLEOTIDE SEQUENCE</scope>
</reference>
<evidence type="ECO:0000256" key="6">
    <source>
        <dbReference type="SAM" id="MobiDB-lite"/>
    </source>
</evidence>
<feature type="region of interest" description="Disordered" evidence="6">
    <location>
        <begin position="102"/>
        <end position="163"/>
    </location>
</feature>
<evidence type="ECO:0000256" key="1">
    <source>
        <dbReference type="ARBA" id="ARBA00004123"/>
    </source>
</evidence>
<sequence>MADHFSYMVELCLKIAESEEEHPIPIDDHDPTFPKKPTRKKISPKNTTNYLPNLMDNLSINAGQGSAKNDMKSASTAPYFTTPKKIKVQYVDTPVLENKTNLEIDDVSPGERKRERKKAARSHLSDIKTDQKENSGTTKKKKVERKPTKTVVIDGPNPPPGMPENLRALVVKLQGRDGADDHDHHQAAARLILQKQLYQSDLEPQQSRLSMPLKKLGSDDFLSEEEKTEIAKNTKGFDVKVIEPCSELDITTMHLRKWDYNTSSSYVLTNKWINVVRNHKLVPKEIIQIWFFRDKNQMPCFALVILGRE</sequence>
<evidence type="ECO:0000256" key="3">
    <source>
        <dbReference type="ARBA" id="ARBA00023125"/>
    </source>
</evidence>
<dbReference type="EMBL" id="KE343628">
    <property type="protein sequence ID" value="EXB37466.1"/>
    <property type="molecule type" value="Genomic_DNA"/>
</dbReference>
<dbReference type="Gene3D" id="2.40.330.10">
    <property type="entry name" value="DNA-binding pseudobarrel domain"/>
    <property type="match status" value="1"/>
</dbReference>
<dbReference type="InterPro" id="IPR015300">
    <property type="entry name" value="DNA-bd_pseudobarrel_sf"/>
</dbReference>
<dbReference type="GO" id="GO:0003677">
    <property type="term" value="F:DNA binding"/>
    <property type="evidence" value="ECO:0007669"/>
    <property type="project" value="UniProtKB-KW"/>
</dbReference>
<feature type="compositionally biased region" description="Basic and acidic residues" evidence="6">
    <location>
        <begin position="22"/>
        <end position="33"/>
    </location>
</feature>
<dbReference type="STRING" id="981085.W9RUN8"/>
<dbReference type="KEGG" id="mnt:21386134"/>
<dbReference type="GO" id="GO:0005634">
    <property type="term" value="C:nucleus"/>
    <property type="evidence" value="ECO:0007669"/>
    <property type="project" value="UniProtKB-SubCell"/>
</dbReference>
<dbReference type="PANTHER" id="PTHR31541:SF25">
    <property type="entry name" value="GAMMA-GLIADIN B"/>
    <property type="match status" value="1"/>
</dbReference>
<keyword evidence="4" id="KW-0804">Transcription</keyword>
<dbReference type="EMBL" id="KE344641">
    <property type="protein sequence ID" value="EXB74314.1"/>
    <property type="molecule type" value="Genomic_DNA"/>
</dbReference>
<keyword evidence="3" id="KW-0238">DNA-binding</keyword>
<dbReference type="Pfam" id="PF03754">
    <property type="entry name" value="At2g31720-like"/>
    <property type="match status" value="1"/>
</dbReference>
<dbReference type="PANTHER" id="PTHR31541">
    <property type="entry name" value="B3 DOMAIN PLANT PROTEIN-RELATED"/>
    <property type="match status" value="1"/>
</dbReference>
<dbReference type="KEGG" id="mnt:21385085"/>
<dbReference type="Proteomes" id="UP000030645">
    <property type="component" value="Unassembled WGS sequence"/>
</dbReference>
<dbReference type="AlphaFoldDB" id="W9RUN8"/>
<feature type="region of interest" description="Disordered" evidence="6">
    <location>
        <begin position="22"/>
        <end position="50"/>
    </location>
</feature>
<dbReference type="InterPro" id="IPR005508">
    <property type="entry name" value="At2g31720-like"/>
</dbReference>
<gene>
    <name evidence="8" type="ORF">L484_001484</name>
    <name evidence="7" type="ORF">L484_002566</name>
</gene>
<reference evidence="9" key="1">
    <citation type="submission" date="2013-01" db="EMBL/GenBank/DDBJ databases">
        <title>Draft Genome Sequence of a Mulberry Tree, Morus notabilis C.K. Schneid.</title>
        <authorList>
            <person name="He N."/>
            <person name="Zhao S."/>
        </authorList>
    </citation>
    <scope>NUCLEOTIDE SEQUENCE</scope>
</reference>
<evidence type="ECO:0000313" key="8">
    <source>
        <dbReference type="EMBL" id="EXB74314.1"/>
    </source>
</evidence>
<evidence type="ECO:0000256" key="5">
    <source>
        <dbReference type="ARBA" id="ARBA00023242"/>
    </source>
</evidence>
<keyword evidence="5" id="KW-0539">Nucleus</keyword>
<comment type="subcellular location">
    <subcellularLocation>
        <location evidence="1">Nucleus</location>
    </subcellularLocation>
</comment>
<evidence type="ECO:0000313" key="7">
    <source>
        <dbReference type="EMBL" id="EXB37466.1"/>
    </source>
</evidence>
<name>W9RUN8_9ROSA</name>
<organism evidence="8 9">
    <name type="scientific">Morus notabilis</name>
    <dbReference type="NCBI Taxonomy" id="981085"/>
    <lineage>
        <taxon>Eukaryota</taxon>
        <taxon>Viridiplantae</taxon>
        <taxon>Streptophyta</taxon>
        <taxon>Embryophyta</taxon>
        <taxon>Tracheophyta</taxon>
        <taxon>Spermatophyta</taxon>
        <taxon>Magnoliopsida</taxon>
        <taxon>eudicotyledons</taxon>
        <taxon>Gunneridae</taxon>
        <taxon>Pentapetalae</taxon>
        <taxon>rosids</taxon>
        <taxon>fabids</taxon>
        <taxon>Rosales</taxon>
        <taxon>Moraceae</taxon>
        <taxon>Moreae</taxon>
        <taxon>Morus</taxon>
    </lineage>
</organism>
<evidence type="ECO:0000256" key="2">
    <source>
        <dbReference type="ARBA" id="ARBA00023015"/>
    </source>
</evidence>
<dbReference type="SUPFAM" id="SSF101936">
    <property type="entry name" value="DNA-binding pseudobarrel domain"/>
    <property type="match status" value="1"/>
</dbReference>